<dbReference type="Gene3D" id="3.40.630.30">
    <property type="match status" value="1"/>
</dbReference>
<keyword evidence="2" id="KW-0808">Transferase</keyword>
<sequence length="166" mass="19696">MNYQVYLRPLAPTDAEIAWKWRNNPKIWVYTKHRAAQPVSQETEREWIAKVIARPNERRFAICLQRSDQYIGNIQLVDIRDNNAHYHIFIGAEKFWGKGIAFLATQQMLKYAFGELNLQTVMLDVHHKNQAALALYRKTGFKQINYGNRFIDMILTRQEYQRLNPL</sequence>
<dbReference type="PANTHER" id="PTHR43415:SF3">
    <property type="entry name" value="GNAT-FAMILY ACETYLTRANSFERASE"/>
    <property type="match status" value="1"/>
</dbReference>
<evidence type="ECO:0000313" key="3">
    <source>
        <dbReference type="Proteomes" id="UP000183200"/>
    </source>
</evidence>
<feature type="domain" description="N-acetyltransferase" evidence="1">
    <location>
        <begin position="5"/>
        <end position="158"/>
    </location>
</feature>
<evidence type="ECO:0000313" key="2">
    <source>
        <dbReference type="EMBL" id="SDO41125.1"/>
    </source>
</evidence>
<dbReference type="GO" id="GO:0016747">
    <property type="term" value="F:acyltransferase activity, transferring groups other than amino-acyl groups"/>
    <property type="evidence" value="ECO:0007669"/>
    <property type="project" value="InterPro"/>
</dbReference>
<protein>
    <submittedName>
        <fullName evidence="2">Protein N-acetyltransferase, RimJ/RimL family</fullName>
    </submittedName>
</protein>
<proteinExistence type="predicted"/>
<dbReference type="PANTHER" id="PTHR43415">
    <property type="entry name" value="SPERMIDINE N(1)-ACETYLTRANSFERASE"/>
    <property type="match status" value="1"/>
</dbReference>
<dbReference type="SUPFAM" id="SSF55729">
    <property type="entry name" value="Acyl-CoA N-acyltransferases (Nat)"/>
    <property type="match status" value="1"/>
</dbReference>
<evidence type="ECO:0000259" key="1">
    <source>
        <dbReference type="PROSITE" id="PS51186"/>
    </source>
</evidence>
<dbReference type="EMBL" id="FNGY01000014">
    <property type="protein sequence ID" value="SDO41125.1"/>
    <property type="molecule type" value="Genomic_DNA"/>
</dbReference>
<dbReference type="PROSITE" id="PS51186">
    <property type="entry name" value="GNAT"/>
    <property type="match status" value="1"/>
</dbReference>
<reference evidence="3" key="1">
    <citation type="submission" date="2016-10" db="EMBL/GenBank/DDBJ databases">
        <authorList>
            <person name="Varghese N."/>
            <person name="Submissions S."/>
        </authorList>
    </citation>
    <scope>NUCLEOTIDE SEQUENCE [LARGE SCALE GENOMIC DNA]</scope>
    <source>
        <strain evidence="3">DSM 19110</strain>
    </source>
</reference>
<organism evidence="2 3">
    <name type="scientific">Pedobacter steynii</name>
    <dbReference type="NCBI Taxonomy" id="430522"/>
    <lineage>
        <taxon>Bacteria</taxon>
        <taxon>Pseudomonadati</taxon>
        <taxon>Bacteroidota</taxon>
        <taxon>Sphingobacteriia</taxon>
        <taxon>Sphingobacteriales</taxon>
        <taxon>Sphingobacteriaceae</taxon>
        <taxon>Pedobacter</taxon>
    </lineage>
</organism>
<accession>A0A1H0JBG7</accession>
<dbReference type="InterPro" id="IPR016181">
    <property type="entry name" value="Acyl_CoA_acyltransferase"/>
</dbReference>
<dbReference type="InterPro" id="IPR000182">
    <property type="entry name" value="GNAT_dom"/>
</dbReference>
<gene>
    <name evidence="2" type="ORF">SAMN05421820_114142</name>
</gene>
<dbReference type="AlphaFoldDB" id="A0A1H0JBG7"/>
<dbReference type="RefSeq" id="WP_074612542.1">
    <property type="nucleotide sequence ID" value="NZ_FNGY01000014.1"/>
</dbReference>
<keyword evidence="3" id="KW-1185">Reference proteome</keyword>
<name>A0A1H0JBG7_9SPHI</name>
<dbReference type="Proteomes" id="UP000183200">
    <property type="component" value="Unassembled WGS sequence"/>
</dbReference>
<dbReference type="Pfam" id="PF13302">
    <property type="entry name" value="Acetyltransf_3"/>
    <property type="match status" value="1"/>
</dbReference>
<dbReference type="OrthoDB" id="6290225at2"/>